<sequence length="149" mass="16505">MQSPLISLTRGKVATYNSHLWSIARRHGAYVLDLWGMRSLQDRRMWAPDRIHLTSEGHQRVAWQAGEVLGLGGEHDWSTPLPAEPARARRDAVREDAQWVREYVGPWVGRRLRRSSSGDTVQPKRPAAGPVGGAPSGDDVEATVDGHPS</sequence>
<organism evidence="2 3">
    <name type="scientific">Angustibacter aerolatus</name>
    <dbReference type="NCBI Taxonomy" id="1162965"/>
    <lineage>
        <taxon>Bacteria</taxon>
        <taxon>Bacillati</taxon>
        <taxon>Actinomycetota</taxon>
        <taxon>Actinomycetes</taxon>
        <taxon>Kineosporiales</taxon>
        <taxon>Kineosporiaceae</taxon>
    </lineage>
</organism>
<dbReference type="Gene3D" id="3.40.50.1110">
    <property type="entry name" value="SGNH hydrolase"/>
    <property type="match status" value="1"/>
</dbReference>
<feature type="region of interest" description="Disordered" evidence="1">
    <location>
        <begin position="112"/>
        <end position="149"/>
    </location>
</feature>
<keyword evidence="3" id="KW-1185">Reference proteome</keyword>
<reference evidence="3" key="1">
    <citation type="journal article" date="2019" name="Int. J. Syst. Evol. Microbiol.">
        <title>The Global Catalogue of Microorganisms (GCM) 10K type strain sequencing project: providing services to taxonomists for standard genome sequencing and annotation.</title>
        <authorList>
            <consortium name="The Broad Institute Genomics Platform"/>
            <consortium name="The Broad Institute Genome Sequencing Center for Infectious Disease"/>
            <person name="Wu L."/>
            <person name="Ma J."/>
        </authorList>
    </citation>
    <scope>NUCLEOTIDE SEQUENCE [LARGE SCALE GENOMIC DNA]</scope>
    <source>
        <strain evidence="3">NBRC 108730</strain>
    </source>
</reference>
<comment type="caution">
    <text evidence="2">The sequence shown here is derived from an EMBL/GenBank/DDBJ whole genome shotgun (WGS) entry which is preliminary data.</text>
</comment>
<dbReference type="Proteomes" id="UP001157017">
    <property type="component" value="Unassembled WGS sequence"/>
</dbReference>
<evidence type="ECO:0008006" key="4">
    <source>
        <dbReference type="Google" id="ProtNLM"/>
    </source>
</evidence>
<dbReference type="InterPro" id="IPR036514">
    <property type="entry name" value="SGNH_hydro_sf"/>
</dbReference>
<dbReference type="SUPFAM" id="SSF52266">
    <property type="entry name" value="SGNH hydrolase"/>
    <property type="match status" value="1"/>
</dbReference>
<accession>A0ABQ6JHX1</accession>
<name>A0ABQ6JHX1_9ACTN</name>
<evidence type="ECO:0000313" key="3">
    <source>
        <dbReference type="Proteomes" id="UP001157017"/>
    </source>
</evidence>
<evidence type="ECO:0000313" key="2">
    <source>
        <dbReference type="EMBL" id="GMA86462.1"/>
    </source>
</evidence>
<dbReference type="EMBL" id="BSUZ01000001">
    <property type="protein sequence ID" value="GMA86462.1"/>
    <property type="molecule type" value="Genomic_DNA"/>
</dbReference>
<evidence type="ECO:0000256" key="1">
    <source>
        <dbReference type="SAM" id="MobiDB-lite"/>
    </source>
</evidence>
<gene>
    <name evidence="2" type="ORF">GCM10025868_17120</name>
</gene>
<protein>
    <recommendedName>
        <fullName evidence="4">SGNH hydrolase-type esterase domain-containing protein</fullName>
    </recommendedName>
</protein>
<proteinExistence type="predicted"/>